<dbReference type="EMBL" id="FNBN01000002">
    <property type="protein sequence ID" value="SDF49512.1"/>
    <property type="molecule type" value="Genomic_DNA"/>
</dbReference>
<reference evidence="2" key="1">
    <citation type="submission" date="2016-10" db="EMBL/GenBank/DDBJ databases">
        <authorList>
            <person name="Varghese N."/>
            <person name="Submissions S."/>
        </authorList>
    </citation>
    <scope>NUCLEOTIDE SEQUENCE [LARGE SCALE GENOMIC DNA]</scope>
    <source>
        <strain evidence="2">DSM 527</strain>
    </source>
</reference>
<proteinExistence type="predicted"/>
<organism evidence="1 2">
    <name type="scientific">Chitinophaga filiformis</name>
    <name type="common">Myxococcus filiformis</name>
    <name type="synonym">Flexibacter filiformis</name>
    <dbReference type="NCBI Taxonomy" id="104663"/>
    <lineage>
        <taxon>Bacteria</taxon>
        <taxon>Pseudomonadati</taxon>
        <taxon>Bacteroidota</taxon>
        <taxon>Chitinophagia</taxon>
        <taxon>Chitinophagales</taxon>
        <taxon>Chitinophagaceae</taxon>
        <taxon>Chitinophaga</taxon>
    </lineage>
</organism>
<name>A0A1G7LJ01_CHIFI</name>
<gene>
    <name evidence="1" type="ORF">SAMN04488121_10285</name>
</gene>
<accession>A0A1G7LJ01</accession>
<sequence length="83" mass="9344">MKKFKLTNTTDTEMSVIFEPIGDVFRLPSNENIELSVSDEEIGVDDCSLNIAVGVVNKKTMITIFAEKNKFEARYKGQPVNIM</sequence>
<evidence type="ECO:0000313" key="1">
    <source>
        <dbReference type="EMBL" id="SDF49512.1"/>
    </source>
</evidence>
<evidence type="ECO:0000313" key="2">
    <source>
        <dbReference type="Proteomes" id="UP000199045"/>
    </source>
</evidence>
<dbReference type="Proteomes" id="UP000199045">
    <property type="component" value="Unassembled WGS sequence"/>
</dbReference>
<dbReference type="OrthoDB" id="680387at2"/>
<dbReference type="STRING" id="104663.SAMN04488121_10285"/>
<dbReference type="AlphaFoldDB" id="A0A1G7LJ01"/>
<protein>
    <submittedName>
        <fullName evidence="1">Uncharacterized protein</fullName>
    </submittedName>
</protein>
<dbReference type="RefSeq" id="WP_089830156.1">
    <property type="nucleotide sequence ID" value="NZ_FNBN01000002.1"/>
</dbReference>